<comment type="caution">
    <text evidence="1">The sequence shown here is derived from an EMBL/GenBank/DDBJ whole genome shotgun (WGS) entry which is preliminary data.</text>
</comment>
<dbReference type="Proteomes" id="UP000187203">
    <property type="component" value="Unassembled WGS sequence"/>
</dbReference>
<evidence type="ECO:0000313" key="2">
    <source>
        <dbReference type="Proteomes" id="UP000187203"/>
    </source>
</evidence>
<dbReference type="Gene3D" id="1.50.10.130">
    <property type="entry name" value="Terpene synthase, N-terminal domain"/>
    <property type="match status" value="1"/>
</dbReference>
<gene>
    <name evidence="1" type="ORF">COLO4_32806</name>
</gene>
<protein>
    <submittedName>
        <fullName evidence="1">Uncharacterized protein</fullName>
    </submittedName>
</protein>
<dbReference type="OrthoDB" id="1877784at2759"/>
<dbReference type="GO" id="GO:0010333">
    <property type="term" value="F:terpene synthase activity"/>
    <property type="evidence" value="ECO:0007669"/>
    <property type="project" value="InterPro"/>
</dbReference>
<proteinExistence type="predicted"/>
<dbReference type="EMBL" id="AWUE01021230">
    <property type="protein sequence ID" value="OMO62944.1"/>
    <property type="molecule type" value="Genomic_DNA"/>
</dbReference>
<dbReference type="InterPro" id="IPR036965">
    <property type="entry name" value="Terpene_synth_N_sf"/>
</dbReference>
<dbReference type="SUPFAM" id="SSF48239">
    <property type="entry name" value="Terpenoid cyclases/Protein prenyltransferases"/>
    <property type="match status" value="1"/>
</dbReference>
<name>A0A1R3GXU2_9ROSI</name>
<accession>A0A1R3GXU2</accession>
<keyword evidence="2" id="KW-1185">Reference proteome</keyword>
<dbReference type="AlphaFoldDB" id="A0A1R3GXU2"/>
<dbReference type="InterPro" id="IPR008930">
    <property type="entry name" value="Terpenoid_cyclase/PrenylTrfase"/>
</dbReference>
<sequence length="77" mass="8680">MHQTLQVVASSRNGKKNGEAAVAEELYPTALCFRLMRLHGYKMLSMASWMRRVICKLAKRNALQSKTNTGKFEGASY</sequence>
<reference evidence="2" key="1">
    <citation type="submission" date="2013-09" db="EMBL/GenBank/DDBJ databases">
        <title>Corchorus olitorius genome sequencing.</title>
        <authorList>
            <person name="Alam M."/>
            <person name="Haque M.S."/>
            <person name="Islam M.S."/>
            <person name="Emdad E.M."/>
            <person name="Islam M.M."/>
            <person name="Ahmed B."/>
            <person name="Halim A."/>
            <person name="Hossen Q.M.M."/>
            <person name="Hossain M.Z."/>
            <person name="Ahmed R."/>
            <person name="Khan M.M."/>
            <person name="Islam R."/>
            <person name="Rashid M.M."/>
            <person name="Khan S.A."/>
            <person name="Rahman M.S."/>
            <person name="Alam M."/>
            <person name="Yahiya A.S."/>
            <person name="Khan M.S."/>
            <person name="Azam M.S."/>
            <person name="Haque T."/>
            <person name="Lashkar M.Z.H."/>
            <person name="Akhand A.I."/>
            <person name="Morshed G."/>
            <person name="Roy S."/>
            <person name="Uddin K.S."/>
            <person name="Rabeya T."/>
            <person name="Hossain A.S."/>
            <person name="Chowdhury A."/>
            <person name="Snigdha A.R."/>
            <person name="Mortoza M.S."/>
            <person name="Matin S.A."/>
            <person name="Hoque S.M.E."/>
            <person name="Islam M.K."/>
            <person name="Roy D.K."/>
            <person name="Haider R."/>
            <person name="Moosa M.M."/>
            <person name="Elias S.M."/>
            <person name="Hasan A.M."/>
            <person name="Jahan S."/>
            <person name="Shafiuddin M."/>
            <person name="Mahmood N."/>
            <person name="Shommy N.S."/>
        </authorList>
    </citation>
    <scope>NUCLEOTIDE SEQUENCE [LARGE SCALE GENOMIC DNA]</scope>
    <source>
        <strain evidence="2">cv. O-4</strain>
    </source>
</reference>
<organism evidence="1 2">
    <name type="scientific">Corchorus olitorius</name>
    <dbReference type="NCBI Taxonomy" id="93759"/>
    <lineage>
        <taxon>Eukaryota</taxon>
        <taxon>Viridiplantae</taxon>
        <taxon>Streptophyta</taxon>
        <taxon>Embryophyta</taxon>
        <taxon>Tracheophyta</taxon>
        <taxon>Spermatophyta</taxon>
        <taxon>Magnoliopsida</taxon>
        <taxon>eudicotyledons</taxon>
        <taxon>Gunneridae</taxon>
        <taxon>Pentapetalae</taxon>
        <taxon>rosids</taxon>
        <taxon>malvids</taxon>
        <taxon>Malvales</taxon>
        <taxon>Malvaceae</taxon>
        <taxon>Grewioideae</taxon>
        <taxon>Apeibeae</taxon>
        <taxon>Corchorus</taxon>
    </lineage>
</organism>
<evidence type="ECO:0000313" key="1">
    <source>
        <dbReference type="EMBL" id="OMO62944.1"/>
    </source>
</evidence>